<dbReference type="InterPro" id="IPR024445">
    <property type="entry name" value="Tnp_ISXO2-like"/>
</dbReference>
<dbReference type="InterPro" id="IPR053164">
    <property type="entry name" value="IS1016-like_transposase"/>
</dbReference>
<feature type="domain" description="ISXO2-like transposase" evidence="3">
    <location>
        <begin position="98"/>
        <end position="241"/>
    </location>
</feature>
<dbReference type="AlphaFoldDB" id="A0A0G4HTC0"/>
<sequence>MTKENGKKEGYRCNRKRCTAAKTSRLNGTMFSGSNLLYGTIVLLAYLFLLGVFFGGVVTASGTCIQTVAHWFRIFRRVIVEDIEVFGWSSLSPYSSYLIGGPGIIVEIDESKFGKRTHNRGHRVEGMWVVGGVERTKEHRFFAVPVSDRNETTMREIIKKYVHPESILYTDMWKAYTKPGQECVAGHWTVNHKKWYVDPKTGVHTNTIEGTWNGMKLFIARKRYSKVGIFESLVECAWRRKNHGRIWDAFWEAVKNADFQSFTHSPEEDQRRVFEREILKEVKSLTREEEREKRKRNEEEWRETKRQKREEEERKEREAKQKKEAKETRLEAMRAHARLVALGLAPMPPLLRNSAPRTPVSAPPPPPAPPVIRPFQTLPTARPLPRGSNVSRKSALPPLPPPPPPPSLPHT</sequence>
<evidence type="ECO:0000256" key="2">
    <source>
        <dbReference type="SAM" id="Phobius"/>
    </source>
</evidence>
<keyword evidence="2" id="KW-1133">Transmembrane helix</keyword>
<organism evidence="4">
    <name type="scientific">Chromera velia CCMP2878</name>
    <dbReference type="NCBI Taxonomy" id="1169474"/>
    <lineage>
        <taxon>Eukaryota</taxon>
        <taxon>Sar</taxon>
        <taxon>Alveolata</taxon>
        <taxon>Colpodellida</taxon>
        <taxon>Chromeraceae</taxon>
        <taxon>Chromera</taxon>
    </lineage>
</organism>
<dbReference type="EMBL" id="CDMZ01003789">
    <property type="protein sequence ID" value="CEM47595.1"/>
    <property type="molecule type" value="Genomic_DNA"/>
</dbReference>
<dbReference type="PANTHER" id="PTHR47163">
    <property type="entry name" value="DDE_TNP_IS1595 DOMAIN-CONTAINING PROTEIN"/>
    <property type="match status" value="1"/>
</dbReference>
<feature type="compositionally biased region" description="Pro residues" evidence="1">
    <location>
        <begin position="361"/>
        <end position="372"/>
    </location>
</feature>
<dbReference type="Pfam" id="PF12762">
    <property type="entry name" value="DDE_Tnp_IS1595"/>
    <property type="match status" value="1"/>
</dbReference>
<protein>
    <recommendedName>
        <fullName evidence="3">ISXO2-like transposase domain-containing protein</fullName>
    </recommendedName>
</protein>
<gene>
    <name evidence="4" type="ORF">Cvel_31329</name>
</gene>
<dbReference type="PhylomeDB" id="A0A0G4HTC0"/>
<evidence type="ECO:0000313" key="4">
    <source>
        <dbReference type="EMBL" id="CEM47595.1"/>
    </source>
</evidence>
<accession>A0A0G4HTC0</accession>
<evidence type="ECO:0000259" key="3">
    <source>
        <dbReference type="SMART" id="SM01126"/>
    </source>
</evidence>
<feature type="region of interest" description="Disordered" evidence="1">
    <location>
        <begin position="286"/>
        <end position="328"/>
    </location>
</feature>
<keyword evidence="2" id="KW-0472">Membrane</keyword>
<feature type="compositionally biased region" description="Pro residues" evidence="1">
    <location>
        <begin position="397"/>
        <end position="411"/>
    </location>
</feature>
<name>A0A0G4HTC0_9ALVE</name>
<proteinExistence type="predicted"/>
<evidence type="ECO:0000256" key="1">
    <source>
        <dbReference type="SAM" id="MobiDB-lite"/>
    </source>
</evidence>
<feature type="region of interest" description="Disordered" evidence="1">
    <location>
        <begin position="350"/>
        <end position="411"/>
    </location>
</feature>
<dbReference type="VEuPathDB" id="CryptoDB:Cvel_31329"/>
<dbReference type="NCBIfam" id="NF033547">
    <property type="entry name" value="transpos_IS1595"/>
    <property type="match status" value="1"/>
</dbReference>
<dbReference type="SMART" id="SM01126">
    <property type="entry name" value="DDE_Tnp_IS1595"/>
    <property type="match status" value="1"/>
</dbReference>
<feature type="transmembrane region" description="Helical" evidence="2">
    <location>
        <begin position="36"/>
        <end position="58"/>
    </location>
</feature>
<keyword evidence="2" id="KW-0812">Transmembrane</keyword>
<dbReference type="PANTHER" id="PTHR47163:SF2">
    <property type="entry name" value="SI:DKEY-17M8.2"/>
    <property type="match status" value="1"/>
</dbReference>
<reference evidence="4" key="1">
    <citation type="submission" date="2014-11" db="EMBL/GenBank/DDBJ databases">
        <authorList>
            <person name="Otto D Thomas"/>
            <person name="Naeem Raeece"/>
        </authorList>
    </citation>
    <scope>NUCLEOTIDE SEQUENCE</scope>
</reference>